<dbReference type="Proteomes" id="UP000011087">
    <property type="component" value="Unassembled WGS sequence"/>
</dbReference>
<sequence>ESYYGLWREDQPNGHGVFRWFSGDIYMGEWQAGKEQGYGVYEYGEHGSFRGDVYEGTYFAGLRQGIGVYKYSARGEKPGGVYMGEWMRGYMHGKGVLTYEDGEFYIGTWKVDHKDGIGVRGFCRRQGFIDFNVQVYSWGRLAGENAGDKFEGKFTKGLANGHGRTIFNDGSKHQGEYSDGELHGWGILRASDGWEFVGKWVRNELDGEVVRMNSFGFQAQKIVQIYSKGKLIGTREYDKLGDWEKIESQAHENAKDGEAYAKLARNIFATVTATAKKARNTQILAQDAAEEAIYWLREAKKFRNYIRQWFGIRKYIWPIDA</sequence>
<dbReference type="KEGG" id="gtt:GUITHDRAFT_64839"/>
<dbReference type="Pfam" id="PF02493">
    <property type="entry name" value="MORN"/>
    <property type="match status" value="6"/>
</dbReference>
<dbReference type="eggNOG" id="KOG0229">
    <property type="taxonomic scope" value="Eukaryota"/>
</dbReference>
<dbReference type="SMART" id="SM00698">
    <property type="entry name" value="MORN"/>
    <property type="match status" value="7"/>
</dbReference>
<dbReference type="PANTHER" id="PTHR43215:SF14">
    <property type="entry name" value="RADIAL SPOKE HEAD 1 HOMOLOG"/>
    <property type="match status" value="1"/>
</dbReference>
<reference evidence="4" key="2">
    <citation type="submission" date="2012-11" db="EMBL/GenBank/DDBJ databases">
        <authorList>
            <person name="Kuo A."/>
            <person name="Curtis B.A."/>
            <person name="Tanifuji G."/>
            <person name="Burki F."/>
            <person name="Gruber A."/>
            <person name="Irimia M."/>
            <person name="Maruyama S."/>
            <person name="Arias M.C."/>
            <person name="Ball S.G."/>
            <person name="Gile G.H."/>
            <person name="Hirakawa Y."/>
            <person name="Hopkins J.F."/>
            <person name="Rensing S.A."/>
            <person name="Schmutz J."/>
            <person name="Symeonidi A."/>
            <person name="Elias M."/>
            <person name="Eveleigh R.J."/>
            <person name="Herman E.K."/>
            <person name="Klute M.J."/>
            <person name="Nakayama T."/>
            <person name="Obornik M."/>
            <person name="Reyes-Prieto A."/>
            <person name="Armbrust E.V."/>
            <person name="Aves S.J."/>
            <person name="Beiko R.G."/>
            <person name="Coutinho P."/>
            <person name="Dacks J.B."/>
            <person name="Durnford D.G."/>
            <person name="Fast N.M."/>
            <person name="Green B.R."/>
            <person name="Grisdale C."/>
            <person name="Hempe F."/>
            <person name="Henrissat B."/>
            <person name="Hoppner M.P."/>
            <person name="Ishida K.-I."/>
            <person name="Kim E."/>
            <person name="Koreny L."/>
            <person name="Kroth P.G."/>
            <person name="Liu Y."/>
            <person name="Malik S.-B."/>
            <person name="Maier U.G."/>
            <person name="McRose D."/>
            <person name="Mock T."/>
            <person name="Neilson J.A."/>
            <person name="Onodera N.T."/>
            <person name="Poole A.M."/>
            <person name="Pritham E.J."/>
            <person name="Richards T.A."/>
            <person name="Rocap G."/>
            <person name="Roy S.W."/>
            <person name="Sarai C."/>
            <person name="Schaack S."/>
            <person name="Shirato S."/>
            <person name="Slamovits C.H."/>
            <person name="Spencer D.F."/>
            <person name="Suzuki S."/>
            <person name="Worden A.Z."/>
            <person name="Zauner S."/>
            <person name="Barry K."/>
            <person name="Bell C."/>
            <person name="Bharti A.K."/>
            <person name="Crow J.A."/>
            <person name="Grimwood J."/>
            <person name="Kramer R."/>
            <person name="Lindquist E."/>
            <person name="Lucas S."/>
            <person name="Salamov A."/>
            <person name="McFadden G.I."/>
            <person name="Lane C.E."/>
            <person name="Keeling P.J."/>
            <person name="Gray M.W."/>
            <person name="Grigoriev I.V."/>
            <person name="Archibald J.M."/>
        </authorList>
    </citation>
    <scope>NUCLEOTIDE SEQUENCE</scope>
    <source>
        <strain evidence="4">CCMP2712</strain>
    </source>
</reference>
<dbReference type="EMBL" id="JH992971">
    <property type="protein sequence ID" value="EKX53140.1"/>
    <property type="molecule type" value="Genomic_DNA"/>
</dbReference>
<keyword evidence="4" id="KW-1185">Reference proteome</keyword>
<dbReference type="Gene3D" id="2.20.110.10">
    <property type="entry name" value="Histone H3 K4-specific methyltransferase SET7/9 N-terminal domain"/>
    <property type="match status" value="3"/>
</dbReference>
<dbReference type="EnsemblProtists" id="EKX53140">
    <property type="protein sequence ID" value="EKX53140"/>
    <property type="gene ID" value="GUITHDRAFT_64839"/>
</dbReference>
<accession>L1JY45</accession>
<dbReference type="RefSeq" id="XP_005840120.1">
    <property type="nucleotide sequence ID" value="XM_005840063.1"/>
</dbReference>
<dbReference type="PaxDb" id="55529-EKX53140"/>
<dbReference type="OrthoDB" id="6248227at2759"/>
<protein>
    <submittedName>
        <fullName evidence="2 3">Uncharacterized protein</fullName>
    </submittedName>
</protein>
<dbReference type="InterPro" id="IPR003409">
    <property type="entry name" value="MORN"/>
</dbReference>
<dbReference type="STRING" id="905079.L1JY45"/>
<evidence type="ECO:0000313" key="3">
    <source>
        <dbReference type="EnsemblProtists" id="EKX53140"/>
    </source>
</evidence>
<gene>
    <name evidence="2" type="ORF">GUITHDRAFT_64839</name>
</gene>
<evidence type="ECO:0000313" key="4">
    <source>
        <dbReference type="Proteomes" id="UP000011087"/>
    </source>
</evidence>
<dbReference type="PANTHER" id="PTHR43215">
    <property type="entry name" value="RADIAL SPOKE HEAD 1 HOMOLOG"/>
    <property type="match status" value="1"/>
</dbReference>
<dbReference type="SUPFAM" id="SSF82185">
    <property type="entry name" value="Histone H3 K4-specific methyltransferase SET7/9 N-terminal domain"/>
    <property type="match status" value="2"/>
</dbReference>
<evidence type="ECO:0000313" key="2">
    <source>
        <dbReference type="EMBL" id="EKX53140.1"/>
    </source>
</evidence>
<dbReference type="HOGENOM" id="CLU_867663_0_0_1"/>
<reference evidence="2 4" key="1">
    <citation type="journal article" date="2012" name="Nature">
        <title>Algal genomes reveal evolutionary mosaicism and the fate of nucleomorphs.</title>
        <authorList>
            <consortium name="DOE Joint Genome Institute"/>
            <person name="Curtis B.A."/>
            <person name="Tanifuji G."/>
            <person name="Burki F."/>
            <person name="Gruber A."/>
            <person name="Irimia M."/>
            <person name="Maruyama S."/>
            <person name="Arias M.C."/>
            <person name="Ball S.G."/>
            <person name="Gile G.H."/>
            <person name="Hirakawa Y."/>
            <person name="Hopkins J.F."/>
            <person name="Kuo A."/>
            <person name="Rensing S.A."/>
            <person name="Schmutz J."/>
            <person name="Symeonidi A."/>
            <person name="Elias M."/>
            <person name="Eveleigh R.J."/>
            <person name="Herman E.K."/>
            <person name="Klute M.J."/>
            <person name="Nakayama T."/>
            <person name="Obornik M."/>
            <person name="Reyes-Prieto A."/>
            <person name="Armbrust E.V."/>
            <person name="Aves S.J."/>
            <person name="Beiko R.G."/>
            <person name="Coutinho P."/>
            <person name="Dacks J.B."/>
            <person name="Durnford D.G."/>
            <person name="Fast N.M."/>
            <person name="Green B.R."/>
            <person name="Grisdale C.J."/>
            <person name="Hempel F."/>
            <person name="Henrissat B."/>
            <person name="Hoppner M.P."/>
            <person name="Ishida K."/>
            <person name="Kim E."/>
            <person name="Koreny L."/>
            <person name="Kroth P.G."/>
            <person name="Liu Y."/>
            <person name="Malik S.B."/>
            <person name="Maier U.G."/>
            <person name="McRose D."/>
            <person name="Mock T."/>
            <person name="Neilson J.A."/>
            <person name="Onodera N.T."/>
            <person name="Poole A.M."/>
            <person name="Pritham E.J."/>
            <person name="Richards T.A."/>
            <person name="Rocap G."/>
            <person name="Roy S.W."/>
            <person name="Sarai C."/>
            <person name="Schaack S."/>
            <person name="Shirato S."/>
            <person name="Slamovits C.H."/>
            <person name="Spencer D.F."/>
            <person name="Suzuki S."/>
            <person name="Worden A.Z."/>
            <person name="Zauner S."/>
            <person name="Barry K."/>
            <person name="Bell C."/>
            <person name="Bharti A.K."/>
            <person name="Crow J.A."/>
            <person name="Grimwood J."/>
            <person name="Kramer R."/>
            <person name="Lindquist E."/>
            <person name="Lucas S."/>
            <person name="Salamov A."/>
            <person name="McFadden G.I."/>
            <person name="Lane C.E."/>
            <person name="Keeling P.J."/>
            <person name="Gray M.W."/>
            <person name="Grigoriev I.V."/>
            <person name="Archibald J.M."/>
        </authorList>
    </citation>
    <scope>NUCLEOTIDE SEQUENCE</scope>
    <source>
        <strain evidence="2 4">CCMP2712</strain>
    </source>
</reference>
<organism evidence="2">
    <name type="scientific">Guillardia theta (strain CCMP2712)</name>
    <name type="common">Cryptophyte</name>
    <dbReference type="NCBI Taxonomy" id="905079"/>
    <lineage>
        <taxon>Eukaryota</taxon>
        <taxon>Cryptophyceae</taxon>
        <taxon>Pyrenomonadales</taxon>
        <taxon>Geminigeraceae</taxon>
        <taxon>Guillardia</taxon>
    </lineage>
</organism>
<dbReference type="AlphaFoldDB" id="L1JY45"/>
<dbReference type="GeneID" id="17309538"/>
<feature type="non-terminal residue" evidence="2">
    <location>
        <position position="1"/>
    </location>
</feature>
<keyword evidence="1" id="KW-0677">Repeat</keyword>
<name>L1JY45_GUITC</name>
<evidence type="ECO:0000256" key="1">
    <source>
        <dbReference type="ARBA" id="ARBA00022737"/>
    </source>
</evidence>
<proteinExistence type="predicted"/>
<reference evidence="3" key="3">
    <citation type="submission" date="2015-06" db="UniProtKB">
        <authorList>
            <consortium name="EnsemblProtists"/>
        </authorList>
    </citation>
    <scope>IDENTIFICATION</scope>
</reference>